<evidence type="ECO:0000313" key="3">
    <source>
        <dbReference type="Proteomes" id="UP000306409"/>
    </source>
</evidence>
<proteinExistence type="predicted"/>
<accession>A0A4U7J8J6</accession>
<reference evidence="2 3" key="1">
    <citation type="submission" date="2020-09" db="EMBL/GenBank/DDBJ databases">
        <title>Characterization and genome sequencing of Ruminiclostridium sp. nov. MA18.</title>
        <authorList>
            <person name="Rettenmaier R."/>
            <person name="Kowollik M.-L."/>
            <person name="Liebl W."/>
            <person name="Zverlov V."/>
        </authorList>
    </citation>
    <scope>NUCLEOTIDE SEQUENCE [LARGE SCALE GENOMIC DNA]</scope>
    <source>
        <strain evidence="2 3">MA18</strain>
    </source>
</reference>
<dbReference type="KEGG" id="rher:EHE19_013605"/>
<name>A0A4U7J8J6_9FIRM</name>
<sequence length="62" mass="6888">MTNKGKQNSTLICIRRGTESELFDYQLEVGELGFTTDTHKLFIGSDDGNLQLAVGKPKKKKS</sequence>
<dbReference type="Proteomes" id="UP000306409">
    <property type="component" value="Chromosome"/>
</dbReference>
<organism evidence="2 3">
    <name type="scientific">Ruminiclostridium herbifermentans</name>
    <dbReference type="NCBI Taxonomy" id="2488810"/>
    <lineage>
        <taxon>Bacteria</taxon>
        <taxon>Bacillati</taxon>
        <taxon>Bacillota</taxon>
        <taxon>Clostridia</taxon>
        <taxon>Eubacteriales</taxon>
        <taxon>Oscillospiraceae</taxon>
        <taxon>Ruminiclostridium</taxon>
    </lineage>
</organism>
<dbReference type="AlphaFoldDB" id="A0A4U7J8J6"/>
<dbReference type="Pfam" id="PF18454">
    <property type="entry name" value="Mtd_N"/>
    <property type="match status" value="1"/>
</dbReference>
<protein>
    <recommendedName>
        <fullName evidence="1">Major tropism determinant N-terminal domain-containing protein</fullName>
    </recommendedName>
</protein>
<evidence type="ECO:0000259" key="1">
    <source>
        <dbReference type="Pfam" id="PF18454"/>
    </source>
</evidence>
<dbReference type="OrthoDB" id="2623455at2"/>
<dbReference type="InterPro" id="IPR041352">
    <property type="entry name" value="Mtd_N"/>
</dbReference>
<evidence type="ECO:0000313" key="2">
    <source>
        <dbReference type="EMBL" id="QNU68888.1"/>
    </source>
</evidence>
<keyword evidence="3" id="KW-1185">Reference proteome</keyword>
<dbReference type="EMBL" id="CP061336">
    <property type="protein sequence ID" value="QNU68888.1"/>
    <property type="molecule type" value="Genomic_DNA"/>
</dbReference>
<gene>
    <name evidence="2" type="ORF">EHE19_013605</name>
</gene>
<feature type="domain" description="Major tropism determinant N-terminal" evidence="1">
    <location>
        <begin position="14"/>
        <end position="44"/>
    </location>
</feature>